<evidence type="ECO:0000313" key="1">
    <source>
        <dbReference type="EMBL" id="CAD7459024.1"/>
    </source>
</evidence>
<gene>
    <name evidence="1" type="ORF">TTEB3V08_LOCUS6992</name>
</gene>
<sequence>MGCVDLWSPKVLRSGVGSPFFRLRIHKDETPETITITSDKDSFIFLADNNVALIKRKNKPKISKRADWPSPQTSKKHSLNFTGVLLRYFCQLEYFNTGASLVSLLGDPPLLNPDLITKCCTLGPDLPGGGWMEFQWKPGQGQNQQAWKRAWPVGYQHGGLGVLWLMMRSLVFFSTCNLRKGRRQTKLSISETYKRQPRYSGVGQDRPSKLVAETR</sequence>
<dbReference type="EMBL" id="OE002609">
    <property type="protein sequence ID" value="CAD7459024.1"/>
    <property type="molecule type" value="Genomic_DNA"/>
</dbReference>
<accession>A0A7R9IIH8</accession>
<dbReference type="AlphaFoldDB" id="A0A7R9IIH8"/>
<protein>
    <submittedName>
        <fullName evidence="1">Uncharacterized protein</fullName>
    </submittedName>
</protein>
<proteinExistence type="predicted"/>
<organism evidence="1">
    <name type="scientific">Timema tahoe</name>
    <dbReference type="NCBI Taxonomy" id="61484"/>
    <lineage>
        <taxon>Eukaryota</taxon>
        <taxon>Metazoa</taxon>
        <taxon>Ecdysozoa</taxon>
        <taxon>Arthropoda</taxon>
        <taxon>Hexapoda</taxon>
        <taxon>Insecta</taxon>
        <taxon>Pterygota</taxon>
        <taxon>Neoptera</taxon>
        <taxon>Polyneoptera</taxon>
        <taxon>Phasmatodea</taxon>
        <taxon>Timematodea</taxon>
        <taxon>Timematoidea</taxon>
        <taxon>Timematidae</taxon>
        <taxon>Timema</taxon>
    </lineage>
</organism>
<name>A0A7R9IIH8_9NEOP</name>
<reference evidence="1" key="1">
    <citation type="submission" date="2020-11" db="EMBL/GenBank/DDBJ databases">
        <authorList>
            <person name="Tran Van P."/>
        </authorList>
    </citation>
    <scope>NUCLEOTIDE SEQUENCE</scope>
</reference>